<dbReference type="WBParaSite" id="jg4238">
    <property type="protein sequence ID" value="jg4238"/>
    <property type="gene ID" value="jg4238"/>
</dbReference>
<proteinExistence type="predicted"/>
<feature type="region of interest" description="Disordered" evidence="1">
    <location>
        <begin position="1"/>
        <end position="40"/>
    </location>
</feature>
<organism evidence="2 3">
    <name type="scientific">Ditylenchus dipsaci</name>
    <dbReference type="NCBI Taxonomy" id="166011"/>
    <lineage>
        <taxon>Eukaryota</taxon>
        <taxon>Metazoa</taxon>
        <taxon>Ecdysozoa</taxon>
        <taxon>Nematoda</taxon>
        <taxon>Chromadorea</taxon>
        <taxon>Rhabditida</taxon>
        <taxon>Tylenchina</taxon>
        <taxon>Tylenchomorpha</taxon>
        <taxon>Sphaerularioidea</taxon>
        <taxon>Anguinidae</taxon>
        <taxon>Anguininae</taxon>
        <taxon>Ditylenchus</taxon>
    </lineage>
</organism>
<name>A0A915EAZ5_9BILA</name>
<keyword evidence="2" id="KW-1185">Reference proteome</keyword>
<dbReference type="AlphaFoldDB" id="A0A915EAZ5"/>
<accession>A0A915EAZ5</accession>
<evidence type="ECO:0000256" key="1">
    <source>
        <dbReference type="SAM" id="MobiDB-lite"/>
    </source>
</evidence>
<evidence type="ECO:0000313" key="3">
    <source>
        <dbReference type="WBParaSite" id="jg4238"/>
    </source>
</evidence>
<evidence type="ECO:0000313" key="2">
    <source>
        <dbReference type="Proteomes" id="UP000887574"/>
    </source>
</evidence>
<protein>
    <submittedName>
        <fullName evidence="3">Uncharacterized protein</fullName>
    </submittedName>
</protein>
<sequence length="242" mass="27047">MRASQRSSKGPKDQVSDKKELSRRVQLASKHHSEYCIGDDSLSNMSSQSEIITANSPSVTSPQLSMMNDSYVRKKGWQDSNGVPWTKSPAMDDVELLERGIVNKSGGRMSKQINAIDFVPDVNGRMKKFDANCLPKIPKPAARDPNSNQVVNPYCDKSEVMIDNVDCFSTEQLRRRIRSLSPAQRRIKLGEVALLDNSVRDAAGQQITLEFGALRSFLNYVSRDNSVGNMKSSRNIRSAKRH</sequence>
<reference evidence="3" key="1">
    <citation type="submission" date="2022-11" db="UniProtKB">
        <authorList>
            <consortium name="WormBaseParasite"/>
        </authorList>
    </citation>
    <scope>IDENTIFICATION</scope>
</reference>
<feature type="compositionally biased region" description="Basic and acidic residues" evidence="1">
    <location>
        <begin position="10"/>
        <end position="23"/>
    </location>
</feature>
<dbReference type="Proteomes" id="UP000887574">
    <property type="component" value="Unplaced"/>
</dbReference>